<feature type="region of interest" description="Disordered" evidence="1">
    <location>
        <begin position="1"/>
        <end position="49"/>
    </location>
</feature>
<proteinExistence type="predicted"/>
<dbReference type="EMBL" id="BAABAB010000036">
    <property type="protein sequence ID" value="GAA3634667.1"/>
    <property type="molecule type" value="Genomic_DNA"/>
</dbReference>
<dbReference type="RefSeq" id="WP_344808192.1">
    <property type="nucleotide sequence ID" value="NZ_BAABAB010000036.1"/>
</dbReference>
<evidence type="ECO:0000313" key="2">
    <source>
        <dbReference type="EMBL" id="GAA3634667.1"/>
    </source>
</evidence>
<keyword evidence="3" id="KW-1185">Reference proteome</keyword>
<accession>A0ABP7AL78</accession>
<sequence length="335" mass="35956">MTAAPAAHTDRHPAGSPVGGRFAPTHHAESRPELAPAAPGGRRDATAGRFAPSVLDPSKVVHQETIDLTPVDDFGGGTRALAANWDLWDDWAEEAVERGRGRCTMCGQHLTFVHVMHHEDFGTFTVGTDCAESIGIAADLGTKVSRLRADRKARAENLKRATQLERFCADDTEFAEAATGADPDDETFDPLIADIVDSVRRRGTPTPAQRDAVVKAAARGRERRARLAAEAELPKIAVPEGRQAVTGEVLATRIEPNRFAYSGDVVKMLVRDDRGFKLWMTAPAALLGHDGGLKGRRVTFTATLEPSADDQHFGYGKRPTRAELLPTVESAGGGG</sequence>
<comment type="caution">
    <text evidence="2">The sequence shown here is derived from an EMBL/GenBank/DDBJ whole genome shotgun (WGS) entry which is preliminary data.</text>
</comment>
<name>A0ABP7AL78_9ACTN</name>
<organism evidence="2 3">
    <name type="scientific">Microlunatus ginsengisoli</name>
    <dbReference type="NCBI Taxonomy" id="363863"/>
    <lineage>
        <taxon>Bacteria</taxon>
        <taxon>Bacillati</taxon>
        <taxon>Actinomycetota</taxon>
        <taxon>Actinomycetes</taxon>
        <taxon>Propionibacteriales</taxon>
        <taxon>Propionibacteriaceae</taxon>
        <taxon>Microlunatus</taxon>
    </lineage>
</organism>
<dbReference type="Proteomes" id="UP001501490">
    <property type="component" value="Unassembled WGS sequence"/>
</dbReference>
<gene>
    <name evidence="2" type="ORF">GCM10022236_41560</name>
</gene>
<reference evidence="3" key="1">
    <citation type="journal article" date="2019" name="Int. J. Syst. Evol. Microbiol.">
        <title>The Global Catalogue of Microorganisms (GCM) 10K type strain sequencing project: providing services to taxonomists for standard genome sequencing and annotation.</title>
        <authorList>
            <consortium name="The Broad Institute Genomics Platform"/>
            <consortium name="The Broad Institute Genome Sequencing Center for Infectious Disease"/>
            <person name="Wu L."/>
            <person name="Ma J."/>
        </authorList>
    </citation>
    <scope>NUCLEOTIDE SEQUENCE [LARGE SCALE GENOMIC DNA]</scope>
    <source>
        <strain evidence="3">JCM 16929</strain>
    </source>
</reference>
<evidence type="ECO:0000256" key="1">
    <source>
        <dbReference type="SAM" id="MobiDB-lite"/>
    </source>
</evidence>
<protein>
    <submittedName>
        <fullName evidence="2">Uncharacterized protein</fullName>
    </submittedName>
</protein>
<evidence type="ECO:0000313" key="3">
    <source>
        <dbReference type="Proteomes" id="UP001501490"/>
    </source>
</evidence>